<evidence type="ECO:0000256" key="4">
    <source>
        <dbReference type="ARBA" id="ARBA00022552"/>
    </source>
</evidence>
<evidence type="ECO:0000256" key="7">
    <source>
        <dbReference type="SAM" id="MobiDB-lite"/>
    </source>
</evidence>
<evidence type="ECO:0000256" key="2">
    <source>
        <dbReference type="ARBA" id="ARBA00007466"/>
    </source>
</evidence>
<comment type="function">
    <text evidence="6">Involved in nucleolar processing of pre-18S ribosomal RNA. Has a role in the nuclear export of 40S pre-ribosomal subunit to the cytoplasm.</text>
</comment>
<feature type="compositionally biased region" description="Basic residues" evidence="7">
    <location>
        <begin position="18"/>
        <end position="28"/>
    </location>
</feature>
<feature type="compositionally biased region" description="Acidic residues" evidence="7">
    <location>
        <begin position="161"/>
        <end position="176"/>
    </location>
</feature>
<dbReference type="GO" id="GO:0030692">
    <property type="term" value="C:Noc4p-Nop14p complex"/>
    <property type="evidence" value="ECO:0007669"/>
    <property type="project" value="TreeGrafter"/>
</dbReference>
<dbReference type="Proteomes" id="UP000324705">
    <property type="component" value="Chromosome 5B"/>
</dbReference>
<feature type="region of interest" description="Disordered" evidence="7">
    <location>
        <begin position="66"/>
        <end position="124"/>
    </location>
</feature>
<protein>
    <recommendedName>
        <fullName evidence="10">Nucleolar protein 14</fullName>
    </recommendedName>
</protein>
<feature type="compositionally biased region" description="Basic and acidic residues" evidence="7">
    <location>
        <begin position="911"/>
        <end position="921"/>
    </location>
</feature>
<feature type="compositionally biased region" description="Acidic residues" evidence="7">
    <location>
        <begin position="422"/>
        <end position="447"/>
    </location>
</feature>
<dbReference type="EMBL" id="LT934120">
    <property type="protein sequence ID" value="VAI34209.1"/>
    <property type="molecule type" value="Genomic_DNA"/>
</dbReference>
<feature type="compositionally biased region" description="Basic and acidic residues" evidence="7">
    <location>
        <begin position="199"/>
        <end position="208"/>
    </location>
</feature>
<dbReference type="OMA" id="YTFTGTH"/>
<feature type="compositionally biased region" description="Acidic residues" evidence="7">
    <location>
        <begin position="460"/>
        <end position="473"/>
    </location>
</feature>
<comment type="similarity">
    <text evidence="2">Belongs to the NOP14 family.</text>
</comment>
<proteinExistence type="inferred from homology"/>
<evidence type="ECO:0000256" key="3">
    <source>
        <dbReference type="ARBA" id="ARBA00022517"/>
    </source>
</evidence>
<feature type="compositionally biased region" description="Acidic residues" evidence="7">
    <location>
        <begin position="357"/>
        <end position="367"/>
    </location>
</feature>
<keyword evidence="9" id="KW-1185">Reference proteome</keyword>
<evidence type="ECO:0000313" key="8">
    <source>
        <dbReference type="EMBL" id="VAI34209.1"/>
    </source>
</evidence>
<accession>A0A9R0XCM7</accession>
<dbReference type="InterPro" id="IPR007276">
    <property type="entry name" value="Nop14"/>
</dbReference>
<dbReference type="GO" id="GO:0030490">
    <property type="term" value="P:maturation of SSU-rRNA"/>
    <property type="evidence" value="ECO:0007669"/>
    <property type="project" value="TreeGrafter"/>
</dbReference>
<evidence type="ECO:0000256" key="1">
    <source>
        <dbReference type="ARBA" id="ARBA00004604"/>
    </source>
</evidence>
<feature type="compositionally biased region" description="Basic and acidic residues" evidence="7">
    <location>
        <begin position="448"/>
        <end position="459"/>
    </location>
</feature>
<dbReference type="GO" id="GO:0032040">
    <property type="term" value="C:small-subunit processome"/>
    <property type="evidence" value="ECO:0007669"/>
    <property type="project" value="InterPro"/>
</dbReference>
<feature type="region of interest" description="Disordered" evidence="7">
    <location>
        <begin position="138"/>
        <end position="208"/>
    </location>
</feature>
<evidence type="ECO:0000313" key="9">
    <source>
        <dbReference type="Proteomes" id="UP000324705"/>
    </source>
</evidence>
<feature type="region of interest" description="Disordered" evidence="7">
    <location>
        <begin position="911"/>
        <end position="974"/>
    </location>
</feature>
<keyword evidence="4" id="KW-0698">rRNA processing</keyword>
<name>A0A9R0XCM7_TRITD</name>
<comment type="subcellular location">
    <subcellularLocation>
        <location evidence="1">Nucleus</location>
        <location evidence="1">Nucleolus</location>
    </subcellularLocation>
</comment>
<reference evidence="8 9" key="1">
    <citation type="submission" date="2017-09" db="EMBL/GenBank/DDBJ databases">
        <authorList>
            <consortium name="International Durum Wheat Genome Sequencing Consortium (IDWGSC)"/>
            <person name="Milanesi L."/>
        </authorList>
    </citation>
    <scope>NUCLEOTIDE SEQUENCE [LARGE SCALE GENOMIC DNA]</scope>
    <source>
        <strain evidence="9">cv. Svevo</strain>
    </source>
</reference>
<keyword evidence="3" id="KW-0690">Ribosome biogenesis</keyword>
<feature type="compositionally biased region" description="Polar residues" evidence="7">
    <location>
        <begin position="279"/>
        <end position="293"/>
    </location>
</feature>
<evidence type="ECO:0000256" key="5">
    <source>
        <dbReference type="ARBA" id="ARBA00023242"/>
    </source>
</evidence>
<sequence>MAKTKPTAAGAAAADKKHNNKKKGKGNIKGRNGPAAVAMKARGAGAAAAERSNPFEAIWSRRKFDVLGKKRKGEERRTSRSRSDAIHKRENTLLKEFEQSAKSSVFHDRRIGERDETLPEYDKAILRQQREHMAKLKRASKFNLSDEEDDEDSHTLLGNDDFNEEVPIGDDSDEEGNTLSKKRLSLQSSDLPSETDLPGETHGHKSKKEVMSEIILKSKFYKFSTLGLCFFSKLFSKAQKAKEKEEDEHLVDKLDSDFALLAQTPALLSLTESARVNTHKNNSSTIHKGSSGLTGKEIFNKEKPDAYDKLVKEMVMDQRARPSDRTKTPEELAQEEKERLEKLEKERHKRMLGTAESSDEEDDDSEDGDHHMRADNSKPISGDDLGDSFSFDEPAKRKKGWVDAIYENEGRKIGEGVASGDEGSDDSGEDEDEDEEEDAGDEEDSSDNDFRNMPARDWEQSDDDEVAVEEDEKDDVKDKEQVIGEKVLKTNAQNLKRVSNAKQKPPGKDEDLPFVIEAPNNLQDLCSLVDGRSETEIAEIISRIRTCNSIRLTPENRKKMQVFYGVLLQYFAVLATQSPVKFKVIETLVKPLVEMSGETPYFAAICARERLTRTRARLCEDIKVPGKSSLPSLKTLLLLRLWSLIFPCSDFRHAVATPMLLLMCEYLMRCPIQSGRDAAVGSFLCSMVLAATKESKKFCPEAISFLQTLLVTSLKGEVSNQINDQFMELKTLKPWLHISEQVHEVNRMNILDLMSMDPDSPFFASDNFKAGVLLSVAECLRGFVIIHEGLCSFPEIFMPVSSLLQQIMEKSELPALLQEIFQDVIDLIKKRSDEHHASREPLQMRKQKPEPIKQLNPKFEENYVKGLDYDPDRERARLKKLAKQVKSEKRGAMSELRKDSYFMAAVKQKERARHEQERSDVTNHGAHRWRQSAIARRPKSSTTHEDPKGYRQRLMQHVLISKASAKKKIDDDRG</sequence>
<dbReference type="Pfam" id="PF04147">
    <property type="entry name" value="Nop14"/>
    <property type="match status" value="1"/>
</dbReference>
<gene>
    <name evidence="8" type="ORF">TRITD_5Bv1G158900</name>
</gene>
<evidence type="ECO:0008006" key="10">
    <source>
        <dbReference type="Google" id="ProtNLM"/>
    </source>
</evidence>
<feature type="compositionally biased region" description="Basic and acidic residues" evidence="7">
    <location>
        <begin position="298"/>
        <end position="346"/>
    </location>
</feature>
<feature type="region of interest" description="Disordered" evidence="7">
    <location>
        <begin position="1"/>
        <end position="39"/>
    </location>
</feature>
<dbReference type="PANTHER" id="PTHR23183:SF0">
    <property type="entry name" value="NUCLEOLAR PROTEIN 14"/>
    <property type="match status" value="1"/>
</dbReference>
<feature type="compositionally biased region" description="Low complexity" evidence="7">
    <location>
        <begin position="29"/>
        <end position="39"/>
    </location>
</feature>
<feature type="compositionally biased region" description="Low complexity" evidence="7">
    <location>
        <begin position="1"/>
        <end position="13"/>
    </location>
</feature>
<organism evidence="8 9">
    <name type="scientific">Triticum turgidum subsp. durum</name>
    <name type="common">Durum wheat</name>
    <name type="synonym">Triticum durum</name>
    <dbReference type="NCBI Taxonomy" id="4567"/>
    <lineage>
        <taxon>Eukaryota</taxon>
        <taxon>Viridiplantae</taxon>
        <taxon>Streptophyta</taxon>
        <taxon>Embryophyta</taxon>
        <taxon>Tracheophyta</taxon>
        <taxon>Spermatophyta</taxon>
        <taxon>Magnoliopsida</taxon>
        <taxon>Liliopsida</taxon>
        <taxon>Poales</taxon>
        <taxon>Poaceae</taxon>
        <taxon>BOP clade</taxon>
        <taxon>Pooideae</taxon>
        <taxon>Triticodae</taxon>
        <taxon>Triticeae</taxon>
        <taxon>Triticinae</taxon>
        <taxon>Triticum</taxon>
    </lineage>
</organism>
<feature type="region of interest" description="Disordered" evidence="7">
    <location>
        <begin position="279"/>
        <end position="479"/>
    </location>
</feature>
<dbReference type="PANTHER" id="PTHR23183">
    <property type="entry name" value="NOP14"/>
    <property type="match status" value="1"/>
</dbReference>
<keyword evidence="5" id="KW-0539">Nucleus</keyword>
<dbReference type="Gramene" id="TRITD5Bv1G158900.5">
    <property type="protein sequence ID" value="TRITD5Bv1G158900.5"/>
    <property type="gene ID" value="TRITD5Bv1G158900"/>
</dbReference>
<dbReference type="AlphaFoldDB" id="A0A9R0XCM7"/>
<evidence type="ECO:0000256" key="6">
    <source>
        <dbReference type="ARBA" id="ARBA00024695"/>
    </source>
</evidence>